<protein>
    <submittedName>
        <fullName evidence="1">Uncharacterized protein</fullName>
    </submittedName>
</protein>
<evidence type="ECO:0000313" key="1">
    <source>
        <dbReference type="EMBL" id="MCU7615664.1"/>
    </source>
</evidence>
<proteinExistence type="predicted"/>
<dbReference type="Proteomes" id="UP001208649">
    <property type="component" value="Unassembled WGS sequence"/>
</dbReference>
<accession>A0ABT2W2V3</accession>
<dbReference type="EMBL" id="JAOTEM010000001">
    <property type="protein sequence ID" value="MCU7615664.1"/>
    <property type="molecule type" value="Genomic_DNA"/>
</dbReference>
<reference evidence="2" key="1">
    <citation type="submission" date="2023-07" db="EMBL/GenBank/DDBJ databases">
        <title>Chryseobacterium sp. strain PBS4-4 Genome sequencing and assembly.</title>
        <authorList>
            <person name="Jung Y."/>
        </authorList>
    </citation>
    <scope>NUCLEOTIDE SEQUENCE [LARGE SCALE GENOMIC DNA]</scope>
    <source>
        <strain evidence="2">PBS4-4</strain>
    </source>
</reference>
<organism evidence="1 2">
    <name type="scientific">Chryseobacterium edaphi</name>
    <dbReference type="NCBI Taxonomy" id="2976532"/>
    <lineage>
        <taxon>Bacteria</taxon>
        <taxon>Pseudomonadati</taxon>
        <taxon>Bacteroidota</taxon>
        <taxon>Flavobacteriia</taxon>
        <taxon>Flavobacteriales</taxon>
        <taxon>Weeksellaceae</taxon>
        <taxon>Chryseobacterium group</taxon>
        <taxon>Chryseobacterium</taxon>
    </lineage>
</organism>
<name>A0ABT2W2V3_9FLAO</name>
<gene>
    <name evidence="1" type="ORF">NZ698_00520</name>
</gene>
<dbReference type="RefSeq" id="WP_263000813.1">
    <property type="nucleotide sequence ID" value="NZ_JAOTEM010000001.1"/>
</dbReference>
<keyword evidence="2" id="KW-1185">Reference proteome</keyword>
<comment type="caution">
    <text evidence="1">The sequence shown here is derived from an EMBL/GenBank/DDBJ whole genome shotgun (WGS) entry which is preliminary data.</text>
</comment>
<sequence>MIVFGSMKFGANALKEWGEEKFFYRTGIALEIWKKESENKM</sequence>
<evidence type="ECO:0000313" key="2">
    <source>
        <dbReference type="Proteomes" id="UP001208649"/>
    </source>
</evidence>